<accession>A0A4W3GKV1</accession>
<dbReference type="PANTHER" id="PTHR23119">
    <property type="entry name" value="DISCS LARGE"/>
    <property type="match status" value="1"/>
</dbReference>
<keyword evidence="3" id="KW-1185">Reference proteome</keyword>
<sequence length="172" mass="18406">MREARHDQAVALLTGSAPTITMLIQRELAEPLRASEGQGEGQPEASPTLHRARPHSPPPPSLQDEEEVGPDTRIEEPPTQPNHFSLATEDEYPVEEVVLLKTGGPLGLSIVGGSDHASHPFGIHEPGVFISKVGLNLLCVSMHVPARTGVCQYVCAVHVSECSGVHVLAFFT</sequence>
<dbReference type="GO" id="GO:0043113">
    <property type="term" value="P:receptor clustering"/>
    <property type="evidence" value="ECO:0007669"/>
    <property type="project" value="TreeGrafter"/>
</dbReference>
<organism evidence="2 3">
    <name type="scientific">Callorhinchus milii</name>
    <name type="common">Ghost shark</name>
    <dbReference type="NCBI Taxonomy" id="7868"/>
    <lineage>
        <taxon>Eukaryota</taxon>
        <taxon>Metazoa</taxon>
        <taxon>Chordata</taxon>
        <taxon>Craniata</taxon>
        <taxon>Vertebrata</taxon>
        <taxon>Chondrichthyes</taxon>
        <taxon>Holocephali</taxon>
        <taxon>Chimaeriformes</taxon>
        <taxon>Callorhinchidae</taxon>
        <taxon>Callorhinchus</taxon>
    </lineage>
</organism>
<reference evidence="3" key="2">
    <citation type="journal article" date="2007" name="PLoS Biol.">
        <title>Survey sequencing and comparative analysis of the elephant shark (Callorhinchus milii) genome.</title>
        <authorList>
            <person name="Venkatesh B."/>
            <person name="Kirkness E.F."/>
            <person name="Loh Y.H."/>
            <person name="Halpern A.L."/>
            <person name="Lee A.P."/>
            <person name="Johnson J."/>
            <person name="Dandona N."/>
            <person name="Viswanathan L.D."/>
            <person name="Tay A."/>
            <person name="Venter J.C."/>
            <person name="Strausberg R.L."/>
            <person name="Brenner S."/>
        </authorList>
    </citation>
    <scope>NUCLEOTIDE SEQUENCE [LARGE SCALE GENOMIC DNA]</scope>
</reference>
<dbReference type="GO" id="GO:0098968">
    <property type="term" value="P:neurotransmitter receptor transport postsynaptic membrane to endosome"/>
    <property type="evidence" value="ECO:0007669"/>
    <property type="project" value="TreeGrafter"/>
</dbReference>
<evidence type="ECO:0000313" key="3">
    <source>
        <dbReference type="Proteomes" id="UP000314986"/>
    </source>
</evidence>
<dbReference type="OMA" id="ITMVVER"/>
<dbReference type="Proteomes" id="UP000314986">
    <property type="component" value="Unassembled WGS sequence"/>
</dbReference>
<dbReference type="Gene3D" id="2.30.42.10">
    <property type="match status" value="1"/>
</dbReference>
<dbReference type="InterPro" id="IPR036034">
    <property type="entry name" value="PDZ_sf"/>
</dbReference>
<evidence type="ECO:0000256" key="1">
    <source>
        <dbReference type="SAM" id="MobiDB-lite"/>
    </source>
</evidence>
<dbReference type="GO" id="GO:0019901">
    <property type="term" value="F:protein kinase binding"/>
    <property type="evidence" value="ECO:0007669"/>
    <property type="project" value="TreeGrafter"/>
</dbReference>
<dbReference type="GO" id="GO:0045197">
    <property type="term" value="P:establishment or maintenance of epithelial cell apical/basal polarity"/>
    <property type="evidence" value="ECO:0007669"/>
    <property type="project" value="TreeGrafter"/>
</dbReference>
<name>A0A4W3GKV1_CALMI</name>
<dbReference type="GO" id="GO:0005912">
    <property type="term" value="C:adherens junction"/>
    <property type="evidence" value="ECO:0007669"/>
    <property type="project" value="TreeGrafter"/>
</dbReference>
<reference evidence="2" key="5">
    <citation type="submission" date="2025-09" db="UniProtKB">
        <authorList>
            <consortium name="Ensembl"/>
        </authorList>
    </citation>
    <scope>IDENTIFICATION</scope>
</reference>
<evidence type="ECO:0000313" key="2">
    <source>
        <dbReference type="Ensembl" id="ENSCMIP00000003465.1"/>
    </source>
</evidence>
<dbReference type="Ensembl" id="ENSCMIT00000003602.1">
    <property type="protein sequence ID" value="ENSCMIP00000003465.1"/>
    <property type="gene ID" value="ENSCMIG00000002091.1"/>
</dbReference>
<proteinExistence type="predicted"/>
<dbReference type="GeneTree" id="ENSGT01120000277836"/>
<dbReference type="GO" id="GO:0016323">
    <property type="term" value="C:basolateral plasma membrane"/>
    <property type="evidence" value="ECO:0007669"/>
    <property type="project" value="TreeGrafter"/>
</dbReference>
<reference evidence="3" key="3">
    <citation type="journal article" date="2014" name="Nature">
        <title>Elephant shark genome provides unique insights into gnathostome evolution.</title>
        <authorList>
            <consortium name="International Elephant Shark Genome Sequencing Consortium"/>
            <person name="Venkatesh B."/>
            <person name="Lee A.P."/>
            <person name="Ravi V."/>
            <person name="Maurya A.K."/>
            <person name="Lian M.M."/>
            <person name="Swann J.B."/>
            <person name="Ohta Y."/>
            <person name="Flajnik M.F."/>
            <person name="Sutoh Y."/>
            <person name="Kasahara M."/>
            <person name="Hoon S."/>
            <person name="Gangu V."/>
            <person name="Roy S.W."/>
            <person name="Irimia M."/>
            <person name="Korzh V."/>
            <person name="Kondrychyn I."/>
            <person name="Lim Z.W."/>
            <person name="Tay B.H."/>
            <person name="Tohari S."/>
            <person name="Kong K.W."/>
            <person name="Ho S."/>
            <person name="Lorente-Galdos B."/>
            <person name="Quilez J."/>
            <person name="Marques-Bonet T."/>
            <person name="Raney B.J."/>
            <person name="Ingham P.W."/>
            <person name="Tay A."/>
            <person name="Hillier L.W."/>
            <person name="Minx P."/>
            <person name="Boehm T."/>
            <person name="Wilson R.K."/>
            <person name="Brenner S."/>
            <person name="Warren W.C."/>
        </authorList>
    </citation>
    <scope>NUCLEOTIDE SEQUENCE [LARGE SCALE GENOMIC DNA]</scope>
</reference>
<dbReference type="GO" id="GO:0014069">
    <property type="term" value="C:postsynaptic density"/>
    <property type="evidence" value="ECO:0007669"/>
    <property type="project" value="TreeGrafter"/>
</dbReference>
<protein>
    <submittedName>
        <fullName evidence="2">Protein scribble homolog</fullName>
    </submittedName>
</protein>
<dbReference type="PANTHER" id="PTHR23119:SF44">
    <property type="entry name" value="PROTEIN LAP4"/>
    <property type="match status" value="1"/>
</dbReference>
<dbReference type="InterPro" id="IPR050614">
    <property type="entry name" value="Synaptic_Scaffolding_LAP-MAGUK"/>
</dbReference>
<dbReference type="GO" id="GO:0045211">
    <property type="term" value="C:postsynaptic membrane"/>
    <property type="evidence" value="ECO:0007669"/>
    <property type="project" value="TreeGrafter"/>
</dbReference>
<dbReference type="STRING" id="7868.ENSCMIP00000003465"/>
<dbReference type="SUPFAM" id="SSF50156">
    <property type="entry name" value="PDZ domain-like"/>
    <property type="match status" value="1"/>
</dbReference>
<reference evidence="2" key="4">
    <citation type="submission" date="2025-08" db="UniProtKB">
        <authorList>
            <consortium name="Ensembl"/>
        </authorList>
    </citation>
    <scope>IDENTIFICATION</scope>
</reference>
<dbReference type="InParanoid" id="A0A4W3GKV1"/>
<dbReference type="AlphaFoldDB" id="A0A4W3GKV1"/>
<reference evidence="3" key="1">
    <citation type="journal article" date="2006" name="Science">
        <title>Ancient noncoding elements conserved in the human genome.</title>
        <authorList>
            <person name="Venkatesh B."/>
            <person name="Kirkness E.F."/>
            <person name="Loh Y.H."/>
            <person name="Halpern A.L."/>
            <person name="Lee A.P."/>
            <person name="Johnson J."/>
            <person name="Dandona N."/>
            <person name="Viswanathan L.D."/>
            <person name="Tay A."/>
            <person name="Venter J.C."/>
            <person name="Strausberg R.L."/>
            <person name="Brenner S."/>
        </authorList>
    </citation>
    <scope>NUCLEOTIDE SEQUENCE [LARGE SCALE GENOMIC DNA]</scope>
</reference>
<dbReference type="GO" id="GO:0098887">
    <property type="term" value="P:neurotransmitter receptor transport, endosome to postsynaptic membrane"/>
    <property type="evidence" value="ECO:0007669"/>
    <property type="project" value="TreeGrafter"/>
</dbReference>
<feature type="region of interest" description="Disordered" evidence="1">
    <location>
        <begin position="27"/>
        <end position="87"/>
    </location>
</feature>
<dbReference type="GO" id="GO:0098609">
    <property type="term" value="P:cell-cell adhesion"/>
    <property type="evidence" value="ECO:0007669"/>
    <property type="project" value="TreeGrafter"/>
</dbReference>